<dbReference type="GO" id="GO:0003677">
    <property type="term" value="F:DNA binding"/>
    <property type="evidence" value="ECO:0007669"/>
    <property type="project" value="UniProtKB-KW"/>
</dbReference>
<evidence type="ECO:0000256" key="6">
    <source>
        <dbReference type="PROSITE-ProRule" id="PRU10137"/>
    </source>
</evidence>
<dbReference type="InterPro" id="IPR006120">
    <property type="entry name" value="Resolvase_HTH_dom"/>
</dbReference>
<dbReference type="STRING" id="46914.JP75_20455"/>
<feature type="region of interest" description="Disordered" evidence="7">
    <location>
        <begin position="123"/>
        <end position="143"/>
    </location>
</feature>
<evidence type="ECO:0000313" key="10">
    <source>
        <dbReference type="Proteomes" id="UP000028981"/>
    </source>
</evidence>
<feature type="compositionally biased region" description="Basic residues" evidence="7">
    <location>
        <begin position="132"/>
        <end position="141"/>
    </location>
</feature>
<dbReference type="Proteomes" id="UP000028981">
    <property type="component" value="Unassembled WGS sequence"/>
</dbReference>
<dbReference type="PANTHER" id="PTHR30461:SF2">
    <property type="entry name" value="SERINE RECOMBINASE PINE-RELATED"/>
    <property type="match status" value="1"/>
</dbReference>
<dbReference type="RefSeq" id="WP_035086266.1">
    <property type="nucleotide sequence ID" value="NZ_JQGC01000024.1"/>
</dbReference>
<dbReference type="Pfam" id="PF00239">
    <property type="entry name" value="Resolvase"/>
    <property type="match status" value="1"/>
</dbReference>
<dbReference type="SUPFAM" id="SSF46689">
    <property type="entry name" value="Homeodomain-like"/>
    <property type="match status" value="1"/>
</dbReference>
<evidence type="ECO:0000259" key="8">
    <source>
        <dbReference type="PROSITE" id="PS51736"/>
    </source>
</evidence>
<dbReference type="CDD" id="cd00569">
    <property type="entry name" value="HTH_Hin_like"/>
    <property type="match status" value="1"/>
</dbReference>
<dbReference type="Gene3D" id="1.10.10.60">
    <property type="entry name" value="Homeodomain-like"/>
    <property type="match status" value="1"/>
</dbReference>
<keyword evidence="10" id="KW-1185">Reference proteome</keyword>
<dbReference type="Gene3D" id="3.40.50.1390">
    <property type="entry name" value="Resolvase, N-terminal catalytic domain"/>
    <property type="match status" value="1"/>
</dbReference>
<proteinExistence type="inferred from homology"/>
<evidence type="ECO:0000256" key="1">
    <source>
        <dbReference type="ARBA" id="ARBA00009913"/>
    </source>
</evidence>
<name>A0A087LY41_9HYPH</name>
<protein>
    <recommendedName>
        <fullName evidence="8">Resolvase/invertase-type recombinase catalytic domain-containing protein</fullName>
    </recommendedName>
</protein>
<comment type="caution">
    <text evidence="9">The sequence shown here is derived from an EMBL/GenBank/DDBJ whole genome shotgun (WGS) entry which is preliminary data.</text>
</comment>
<gene>
    <name evidence="9" type="ORF">JP75_20455</name>
</gene>
<dbReference type="InterPro" id="IPR006119">
    <property type="entry name" value="Resolv_N"/>
</dbReference>
<comment type="similarity">
    <text evidence="1">Belongs to the site-specific recombinase resolvase family.</text>
</comment>
<reference evidence="9 10" key="1">
    <citation type="submission" date="2014-08" db="EMBL/GenBank/DDBJ databases">
        <authorList>
            <person name="Hassan Y.I."/>
            <person name="Lepp D."/>
            <person name="Zhou T."/>
        </authorList>
    </citation>
    <scope>NUCLEOTIDE SEQUENCE [LARGE SCALE GENOMIC DNA]</scope>
    <source>
        <strain evidence="9 10">IFO13584</strain>
    </source>
</reference>
<dbReference type="OrthoDB" id="9800103at2"/>
<dbReference type="CDD" id="cd03768">
    <property type="entry name" value="SR_ResInv"/>
    <property type="match status" value="1"/>
</dbReference>
<dbReference type="InterPro" id="IPR006118">
    <property type="entry name" value="Recombinase_CS"/>
</dbReference>
<dbReference type="PROSITE" id="PS00397">
    <property type="entry name" value="RECOMBINASES_1"/>
    <property type="match status" value="1"/>
</dbReference>
<dbReference type="PANTHER" id="PTHR30461">
    <property type="entry name" value="DNA-INVERTASE FROM LAMBDOID PROPHAGE"/>
    <property type="match status" value="1"/>
</dbReference>
<dbReference type="InterPro" id="IPR036162">
    <property type="entry name" value="Resolvase-like_N_sf"/>
</dbReference>
<sequence length="192" mass="21680">MKKIGYLRVSTEEQNPARQVDGLTAICDELFVETISGAKSDRPIYQQVVSQLERGDVLVVWDLDRAYRSSREALNEIDRLQARGIAIRIVNLDIDTTTPAGLFVFTLMAALATFERHTLSQRTKEGLESARKRGAKLGRPRKLTDEQLQQAEKLIKAGHTKRGDIAKKYGVATWTLTRSMRRVTLTKGRQQP</sequence>
<dbReference type="InterPro" id="IPR050639">
    <property type="entry name" value="SSR_resolvase"/>
</dbReference>
<feature type="domain" description="Resolvase/invertase-type recombinase catalytic" evidence="8">
    <location>
        <begin position="2"/>
        <end position="134"/>
    </location>
</feature>
<evidence type="ECO:0000256" key="4">
    <source>
        <dbReference type="ARBA" id="ARBA00023172"/>
    </source>
</evidence>
<dbReference type="GO" id="GO:0000150">
    <property type="term" value="F:DNA strand exchange activity"/>
    <property type="evidence" value="ECO:0007669"/>
    <property type="project" value="InterPro"/>
</dbReference>
<dbReference type="GO" id="GO:0015074">
    <property type="term" value="P:DNA integration"/>
    <property type="evidence" value="ECO:0007669"/>
    <property type="project" value="UniProtKB-KW"/>
</dbReference>
<dbReference type="AlphaFoldDB" id="A0A087LY41"/>
<keyword evidence="3" id="KW-0238">DNA-binding</keyword>
<evidence type="ECO:0000256" key="5">
    <source>
        <dbReference type="PIRSR" id="PIRSR606118-50"/>
    </source>
</evidence>
<keyword evidence="2" id="KW-0229">DNA integration</keyword>
<organism evidence="9 10">
    <name type="scientific">Devosia riboflavina</name>
    <dbReference type="NCBI Taxonomy" id="46914"/>
    <lineage>
        <taxon>Bacteria</taxon>
        <taxon>Pseudomonadati</taxon>
        <taxon>Pseudomonadota</taxon>
        <taxon>Alphaproteobacteria</taxon>
        <taxon>Hyphomicrobiales</taxon>
        <taxon>Devosiaceae</taxon>
        <taxon>Devosia</taxon>
    </lineage>
</organism>
<dbReference type="SUPFAM" id="SSF53041">
    <property type="entry name" value="Resolvase-like"/>
    <property type="match status" value="1"/>
</dbReference>
<dbReference type="SMART" id="SM00857">
    <property type="entry name" value="Resolvase"/>
    <property type="match status" value="1"/>
</dbReference>
<evidence type="ECO:0000313" key="9">
    <source>
        <dbReference type="EMBL" id="KFL29544.1"/>
    </source>
</evidence>
<accession>A0A087LY41</accession>
<keyword evidence="4" id="KW-0233">DNA recombination</keyword>
<dbReference type="PROSITE" id="PS51736">
    <property type="entry name" value="RECOMBINASES_3"/>
    <property type="match status" value="1"/>
</dbReference>
<dbReference type="Pfam" id="PF02796">
    <property type="entry name" value="HTH_7"/>
    <property type="match status" value="1"/>
</dbReference>
<evidence type="ECO:0000256" key="3">
    <source>
        <dbReference type="ARBA" id="ARBA00023125"/>
    </source>
</evidence>
<evidence type="ECO:0000256" key="2">
    <source>
        <dbReference type="ARBA" id="ARBA00022908"/>
    </source>
</evidence>
<feature type="active site" description="O-(5'-phospho-DNA)-serine intermediate" evidence="5 6">
    <location>
        <position position="10"/>
    </location>
</feature>
<dbReference type="EMBL" id="JQGC01000024">
    <property type="protein sequence ID" value="KFL29544.1"/>
    <property type="molecule type" value="Genomic_DNA"/>
</dbReference>
<evidence type="ECO:0000256" key="7">
    <source>
        <dbReference type="SAM" id="MobiDB-lite"/>
    </source>
</evidence>
<dbReference type="InterPro" id="IPR009057">
    <property type="entry name" value="Homeodomain-like_sf"/>
</dbReference>